<sequence>MKKLSFISFIFALQVALVACGTENEPTSTSTPEVTDATTSEETEAPETAEIHIEGLADHYHTGDQVELTASLSENVDYDHWHWYTKVGEQEEWEAAPGQEGQTYSGEATTDGLHIKATLYDNDHEVFAESDPVSIEIDDHHGHDDESKQIYQGYFEDDQVEDRELSDWEGDWQSVYPYLENGTLDEVFEHKARHGDMTAEEYKDYYTVGYETDVERIVIDNGHVSFYTNGEEASGDYEYDGYEILTYEKGNRGVRFIYKLADAAESDDLPQYIQFSDHIIFPSESHHYHLYWGDDRTELLNEVTHWPTYYPSEYDGDDIVRDLLAH</sequence>
<evidence type="ECO:0000256" key="1">
    <source>
        <dbReference type="ARBA" id="ARBA00022729"/>
    </source>
</evidence>
<dbReference type="Gene3D" id="2.40.128.20">
    <property type="match status" value="1"/>
</dbReference>
<evidence type="ECO:0000259" key="5">
    <source>
        <dbReference type="Pfam" id="PF09223"/>
    </source>
</evidence>
<reference evidence="6 7" key="1">
    <citation type="submission" date="2024-03" db="EMBL/GenBank/DDBJ databases">
        <title>Bacilli Hybrid Assemblies.</title>
        <authorList>
            <person name="Kovac J."/>
        </authorList>
    </citation>
    <scope>NUCLEOTIDE SEQUENCE [LARGE SCALE GENOMIC DNA]</scope>
    <source>
        <strain evidence="6 7">FSL R7-0666</strain>
    </source>
</reference>
<evidence type="ECO:0000256" key="2">
    <source>
        <dbReference type="ARBA" id="ARBA00022833"/>
    </source>
</evidence>
<evidence type="ECO:0000256" key="3">
    <source>
        <dbReference type="SAM" id="MobiDB-lite"/>
    </source>
</evidence>
<protein>
    <submittedName>
        <fullName evidence="6">Metal-binding protein ZinT</fullName>
    </submittedName>
</protein>
<name>A0ABU9VGC1_9BACI</name>
<dbReference type="RefSeq" id="WP_343129745.1">
    <property type="nucleotide sequence ID" value="NZ_JBCITK010000001.1"/>
</dbReference>
<keyword evidence="7" id="KW-1185">Reference proteome</keyword>
<dbReference type="InterPro" id="IPR012674">
    <property type="entry name" value="Calycin"/>
</dbReference>
<evidence type="ECO:0000256" key="4">
    <source>
        <dbReference type="SAM" id="SignalP"/>
    </source>
</evidence>
<comment type="caution">
    <text evidence="6">The sequence shown here is derived from an EMBL/GenBank/DDBJ whole genome shotgun (WGS) entry which is preliminary data.</text>
</comment>
<feature type="chain" id="PRO_5045963497" evidence="4">
    <location>
        <begin position="22"/>
        <end position="326"/>
    </location>
</feature>
<dbReference type="Proteomes" id="UP001418796">
    <property type="component" value="Unassembled WGS sequence"/>
</dbReference>
<evidence type="ECO:0000313" key="6">
    <source>
        <dbReference type="EMBL" id="MEN0642662.1"/>
    </source>
</evidence>
<feature type="compositionally biased region" description="Low complexity" evidence="3">
    <location>
        <begin position="23"/>
        <end position="38"/>
    </location>
</feature>
<feature type="signal peptide" evidence="4">
    <location>
        <begin position="1"/>
        <end position="21"/>
    </location>
</feature>
<proteinExistence type="predicted"/>
<dbReference type="PROSITE" id="PS51257">
    <property type="entry name" value="PROKAR_LIPOPROTEIN"/>
    <property type="match status" value="1"/>
</dbReference>
<gene>
    <name evidence="6" type="ORF">MKY91_05750</name>
</gene>
<dbReference type="EMBL" id="JBCITK010000001">
    <property type="protein sequence ID" value="MEN0642662.1"/>
    <property type="molecule type" value="Genomic_DNA"/>
</dbReference>
<dbReference type="SUPFAM" id="SSF50814">
    <property type="entry name" value="Lipocalins"/>
    <property type="match status" value="1"/>
</dbReference>
<keyword evidence="1 4" id="KW-0732">Signal</keyword>
<feature type="domain" description="ZinT" evidence="5">
    <location>
        <begin position="147"/>
        <end position="326"/>
    </location>
</feature>
<dbReference type="InterPro" id="IPR015304">
    <property type="entry name" value="ZinT_dom"/>
</dbReference>
<feature type="region of interest" description="Disordered" evidence="3">
    <location>
        <begin position="23"/>
        <end position="45"/>
    </location>
</feature>
<keyword evidence="2" id="KW-0862">Zinc</keyword>
<organism evidence="6 7">
    <name type="scientific">Alkalicoccobacillus gibsonii</name>
    <dbReference type="NCBI Taxonomy" id="79881"/>
    <lineage>
        <taxon>Bacteria</taxon>
        <taxon>Bacillati</taxon>
        <taxon>Bacillota</taxon>
        <taxon>Bacilli</taxon>
        <taxon>Bacillales</taxon>
        <taxon>Bacillaceae</taxon>
        <taxon>Alkalicoccobacillus</taxon>
    </lineage>
</organism>
<evidence type="ECO:0000313" key="7">
    <source>
        <dbReference type="Proteomes" id="UP001418796"/>
    </source>
</evidence>
<dbReference type="Pfam" id="PF09223">
    <property type="entry name" value="ZinT"/>
    <property type="match status" value="1"/>
</dbReference>
<accession>A0ABU9VGC1</accession>